<evidence type="ECO:0000256" key="1">
    <source>
        <dbReference type="SAM" id="MobiDB-lite"/>
    </source>
</evidence>
<name>A0A067N3Q9_PLEO1</name>
<evidence type="ECO:0000313" key="2">
    <source>
        <dbReference type="EMBL" id="KDQ22489.1"/>
    </source>
</evidence>
<dbReference type="VEuPathDB" id="FungiDB:PLEOSDRAFT_1109599"/>
<organism evidence="2 3">
    <name type="scientific">Pleurotus ostreatus (strain PC15)</name>
    <name type="common">Oyster mushroom</name>
    <dbReference type="NCBI Taxonomy" id="1137138"/>
    <lineage>
        <taxon>Eukaryota</taxon>
        <taxon>Fungi</taxon>
        <taxon>Dikarya</taxon>
        <taxon>Basidiomycota</taxon>
        <taxon>Agaricomycotina</taxon>
        <taxon>Agaricomycetes</taxon>
        <taxon>Agaricomycetidae</taxon>
        <taxon>Agaricales</taxon>
        <taxon>Pleurotineae</taxon>
        <taxon>Pleurotaceae</taxon>
        <taxon>Pleurotus</taxon>
    </lineage>
</organism>
<gene>
    <name evidence="2" type="ORF">PLEOSDRAFT_1109599</name>
</gene>
<feature type="region of interest" description="Disordered" evidence="1">
    <location>
        <begin position="431"/>
        <end position="514"/>
    </location>
</feature>
<feature type="region of interest" description="Disordered" evidence="1">
    <location>
        <begin position="1"/>
        <end position="31"/>
    </location>
</feature>
<feature type="compositionally biased region" description="Polar residues" evidence="1">
    <location>
        <begin position="456"/>
        <end position="468"/>
    </location>
</feature>
<feature type="compositionally biased region" description="Polar residues" evidence="1">
    <location>
        <begin position="1"/>
        <end position="28"/>
    </location>
</feature>
<feature type="compositionally biased region" description="Pro residues" evidence="1">
    <location>
        <begin position="431"/>
        <end position="444"/>
    </location>
</feature>
<dbReference type="HOGENOM" id="CLU_383614_0_0_1"/>
<proteinExistence type="predicted"/>
<protein>
    <submittedName>
        <fullName evidence="2">Uncharacterized protein</fullName>
    </submittedName>
</protein>
<dbReference type="AlphaFoldDB" id="A0A067N3Q9"/>
<reference evidence="3" key="1">
    <citation type="journal article" date="2014" name="Proc. Natl. Acad. Sci. U.S.A.">
        <title>Extensive sampling of basidiomycete genomes demonstrates inadequacy of the white-rot/brown-rot paradigm for wood decay fungi.</title>
        <authorList>
            <person name="Riley R."/>
            <person name="Salamov A.A."/>
            <person name="Brown D.W."/>
            <person name="Nagy L.G."/>
            <person name="Floudas D."/>
            <person name="Held B.W."/>
            <person name="Levasseur A."/>
            <person name="Lombard V."/>
            <person name="Morin E."/>
            <person name="Otillar R."/>
            <person name="Lindquist E.A."/>
            <person name="Sun H."/>
            <person name="LaButti K.M."/>
            <person name="Schmutz J."/>
            <person name="Jabbour D."/>
            <person name="Luo H."/>
            <person name="Baker S.E."/>
            <person name="Pisabarro A.G."/>
            <person name="Walton J.D."/>
            <person name="Blanchette R.A."/>
            <person name="Henrissat B."/>
            <person name="Martin F."/>
            <person name="Cullen D."/>
            <person name="Hibbett D.S."/>
            <person name="Grigoriev I.V."/>
        </authorList>
    </citation>
    <scope>NUCLEOTIDE SEQUENCE [LARGE SCALE GENOMIC DNA]</scope>
    <source>
        <strain evidence="3">PC15</strain>
    </source>
</reference>
<dbReference type="InParanoid" id="A0A067N3Q9"/>
<feature type="compositionally biased region" description="Polar residues" evidence="1">
    <location>
        <begin position="600"/>
        <end position="617"/>
    </location>
</feature>
<accession>A0A067N3Q9</accession>
<sequence>MRTRSSANWNTSAQNVPQPRRTQSSVSRSLGIRSIIPRPSTRAVALVGSANGATRLSRSGRPLGPIRHNKMLNSSRKDRTTVLGWLFDNRNIRYQTRQFDVKPTRNPQSIPQMDVFPVFLAPSRVSMHEVTVSLSSSRRHRFRIYGYTDSGARVNEALRLVSPHIVWRGEIAVFQLGQVVPYLGRPSVNAGVAHKAVRLFMAAVITAIDSRSTTPEQILAIPDVLVCKADAGQVGWRVERAKRRTFTLWDLLPWRFYEPFMRDLYIAYYLSVGYSEDLPWFPGTSRIYIHSAPFPTYAFAGVHNIKRVTVRLPGTGGRIRPFHYTVFTDRQASQDGFQVPNDILRNHNFGSGYERFYGNVVAVKNECLPLSDGILRPYEEAVRVINATMEDTGIINDVLEVLIEDHTIGVLAIPADAIWVEVKLVGSTPVLLPPSPPPDPPHFPDLPHGTQDDEPASNTPMPPSSNSFGGLGGDSSTGRRGDHCPRTRTRRAFSLGAPEQLSHTAQRVRGIPDPSTWARRVSSLEAVEGSARTGLRAGRFYNPHIQTGRVLEDPSRGGGDRGRFFWRARQASSSHPGGRRAPGHTRHSSRGRTVRIQTPGDLTQTQAGGAQSVQTRSESIHTHAPGSERDVSPIDLDTGGYNYLDGGAPRSPVPSPRAAASSLWTVSPAPSPPPSDESDGSEAVDNNLDGAGPLWTVSPAPSPPHSDESDGSEAVDRYLTA</sequence>
<evidence type="ECO:0000313" key="3">
    <source>
        <dbReference type="Proteomes" id="UP000027073"/>
    </source>
</evidence>
<feature type="region of interest" description="Disordered" evidence="1">
    <location>
        <begin position="569"/>
        <end position="721"/>
    </location>
</feature>
<feature type="compositionally biased region" description="Basic and acidic residues" evidence="1">
    <location>
        <begin position="618"/>
        <end position="632"/>
    </location>
</feature>
<dbReference type="EMBL" id="KL198014">
    <property type="protein sequence ID" value="KDQ22489.1"/>
    <property type="molecule type" value="Genomic_DNA"/>
</dbReference>
<dbReference type="Proteomes" id="UP000027073">
    <property type="component" value="Unassembled WGS sequence"/>
</dbReference>
<feature type="compositionally biased region" description="Basic residues" evidence="1">
    <location>
        <begin position="577"/>
        <end position="593"/>
    </location>
</feature>